<keyword evidence="2" id="KW-1185">Reference proteome</keyword>
<dbReference type="RefSeq" id="WP_254268051.1">
    <property type="nucleotide sequence ID" value="NZ_CP100400.1"/>
</dbReference>
<dbReference type="EMBL" id="JBHSHT010000002">
    <property type="protein sequence ID" value="MFC4826340.1"/>
    <property type="molecule type" value="Genomic_DNA"/>
</dbReference>
<proteinExistence type="predicted"/>
<evidence type="ECO:0000313" key="2">
    <source>
        <dbReference type="Proteomes" id="UP001595945"/>
    </source>
</evidence>
<reference evidence="1 2" key="1">
    <citation type="journal article" date="2019" name="Int. J. Syst. Evol. Microbiol.">
        <title>The Global Catalogue of Microorganisms (GCM) 10K type strain sequencing project: providing services to taxonomists for standard genome sequencing and annotation.</title>
        <authorList>
            <consortium name="The Broad Institute Genomics Platform"/>
            <consortium name="The Broad Institute Genome Sequencing Center for Infectious Disease"/>
            <person name="Wu L."/>
            <person name="Ma J."/>
        </authorList>
    </citation>
    <scope>NUCLEOTIDE SEQUENCE [LARGE SCALE GENOMIC DNA]</scope>
    <source>
        <strain evidence="1 2">XZYJ18</strain>
    </source>
</reference>
<comment type="caution">
    <text evidence="1">The sequence shown here is derived from an EMBL/GenBank/DDBJ whole genome shotgun (WGS) entry which is preliminary data.</text>
</comment>
<sequence>MANPSLVPYSIKLRKKGETNQFLDLHNLASVSGWPSTGGTKSLENFVEFLGDNLRLWHQQTFVNEEAERTLTVSDYAVSPSKGFAEGVLRYGKFGVESNHFSLEEKTRIDVVRDSETTVERPFYFYTQITEDDPKRGIMFLERRGGKGVKTLVQDALWNALPDNLILEINPVRGTPDNPHYMSHFIKGIEANRDSTDEMSPDRGGPNTYFESLYEGTVSPYKYSRFRRQQLVWKAVLLLSAAVTDTGELSAELNEEQKIIIRTAIAIIVGATVGATVSHDAGIAIGVGAWSTSFLEGLYQNKRGD</sequence>
<name>A0ABD5Q6K6_9EURY</name>
<dbReference type="GeneID" id="73046563"/>
<dbReference type="AlphaFoldDB" id="A0ABD5Q6K6"/>
<dbReference type="Proteomes" id="UP001595945">
    <property type="component" value="Unassembled WGS sequence"/>
</dbReference>
<evidence type="ECO:0000313" key="1">
    <source>
        <dbReference type="EMBL" id="MFC4826340.1"/>
    </source>
</evidence>
<protein>
    <submittedName>
        <fullName evidence="1">Uncharacterized protein</fullName>
    </submittedName>
</protein>
<organism evidence="1 2">
    <name type="scientific">Halorussus aquaticus</name>
    <dbReference type="NCBI Taxonomy" id="2953748"/>
    <lineage>
        <taxon>Archaea</taxon>
        <taxon>Methanobacteriati</taxon>
        <taxon>Methanobacteriota</taxon>
        <taxon>Stenosarchaea group</taxon>
        <taxon>Halobacteria</taxon>
        <taxon>Halobacteriales</taxon>
        <taxon>Haladaptataceae</taxon>
        <taxon>Halorussus</taxon>
    </lineage>
</organism>
<gene>
    <name evidence="1" type="ORF">ACFO9K_18960</name>
</gene>
<accession>A0ABD5Q6K6</accession>